<reference evidence="2 3" key="1">
    <citation type="submission" date="2017-07" db="EMBL/GenBank/DDBJ databases">
        <title>The complete genome sequence of Bacillus mesonae strain H20-5, an efficient strain improving plant abiotic stress resistance.</title>
        <authorList>
            <person name="Kim S.Y."/>
            <person name="Song H."/>
            <person name="Sang M.K."/>
            <person name="Weon H.-Y."/>
            <person name="Song J."/>
        </authorList>
    </citation>
    <scope>NUCLEOTIDE SEQUENCE [LARGE SCALE GENOMIC DNA]</scope>
    <source>
        <strain evidence="2 3">H20-5</strain>
    </source>
</reference>
<evidence type="ECO:0000256" key="1">
    <source>
        <dbReference type="ARBA" id="ARBA00008103"/>
    </source>
</evidence>
<dbReference type="RefSeq" id="WP_066396803.1">
    <property type="nucleotide sequence ID" value="NZ_CP022572.1"/>
</dbReference>
<name>A0A3T0HX50_9BACI</name>
<keyword evidence="3" id="KW-1185">Reference proteome</keyword>
<dbReference type="PANTHER" id="PTHR37808">
    <property type="entry name" value="SPORE GERMINATION PROTEIN-LIKE PROTEIN YDZR-RELATED"/>
    <property type="match status" value="1"/>
</dbReference>
<evidence type="ECO:0008006" key="4">
    <source>
        <dbReference type="Google" id="ProtNLM"/>
    </source>
</evidence>
<sequence length="73" mass="7202">MPVIIGPIEIVTVSGEAILNVGDAGFVTPKLVAKTFGGSGGFNTGGFVSSSTLASGTNILDPNIVDQPIGGNN</sequence>
<protein>
    <recommendedName>
        <fullName evidence="4">Spore germination protein</fullName>
    </recommendedName>
</protein>
<organism evidence="2 3">
    <name type="scientific">Neobacillus mesonae</name>
    <dbReference type="NCBI Taxonomy" id="1193713"/>
    <lineage>
        <taxon>Bacteria</taxon>
        <taxon>Bacillati</taxon>
        <taxon>Bacillota</taxon>
        <taxon>Bacilli</taxon>
        <taxon>Bacillales</taxon>
        <taxon>Bacillaceae</taxon>
        <taxon>Neobacillus</taxon>
    </lineage>
</organism>
<dbReference type="AlphaFoldDB" id="A0A3T0HX50"/>
<dbReference type="EMBL" id="CP022572">
    <property type="protein sequence ID" value="AZU61692.1"/>
    <property type="molecule type" value="Genomic_DNA"/>
</dbReference>
<proteinExistence type="inferred from homology"/>
<comment type="similarity">
    <text evidence="1">Belongs to the GerPA/GerPF family.</text>
</comment>
<accession>A0A3T0HX50</accession>
<dbReference type="Proteomes" id="UP000282892">
    <property type="component" value="Chromosome"/>
</dbReference>
<dbReference type="OrthoDB" id="2382149at2"/>
<evidence type="ECO:0000313" key="3">
    <source>
        <dbReference type="Proteomes" id="UP000282892"/>
    </source>
</evidence>
<dbReference type="KEGG" id="nmk:CHR53_10605"/>
<dbReference type="STRING" id="1193713.GCA_001636315_04543"/>
<evidence type="ECO:0000313" key="2">
    <source>
        <dbReference type="EMBL" id="AZU61692.1"/>
    </source>
</evidence>
<dbReference type="Pfam" id="PF10676">
    <property type="entry name" value="gerPA"/>
    <property type="match status" value="1"/>
</dbReference>
<dbReference type="InterPro" id="IPR019618">
    <property type="entry name" value="Spore_germination_GerPA"/>
</dbReference>
<dbReference type="PANTHER" id="PTHR37808:SF1">
    <property type="entry name" value="SPORE GERMINATION PROTEIN-LIKE PROTEIN YDZR"/>
    <property type="match status" value="1"/>
</dbReference>
<gene>
    <name evidence="2" type="ORF">CHR53_10605</name>
</gene>